<dbReference type="GO" id="GO:0000166">
    <property type="term" value="F:nucleotide binding"/>
    <property type="evidence" value="ECO:0007669"/>
    <property type="project" value="InterPro"/>
</dbReference>
<dbReference type="Pfam" id="PF01408">
    <property type="entry name" value="GFO_IDH_MocA"/>
    <property type="match status" value="1"/>
</dbReference>
<dbReference type="PANTHER" id="PTHR22604">
    <property type="entry name" value="OXIDOREDUCTASES"/>
    <property type="match status" value="1"/>
</dbReference>
<organism evidence="5 6">
    <name type="scientific">Cnuella takakiae</name>
    <dbReference type="NCBI Taxonomy" id="1302690"/>
    <lineage>
        <taxon>Bacteria</taxon>
        <taxon>Pseudomonadati</taxon>
        <taxon>Bacteroidota</taxon>
        <taxon>Chitinophagia</taxon>
        <taxon>Chitinophagales</taxon>
        <taxon>Chitinophagaceae</taxon>
        <taxon>Cnuella</taxon>
    </lineage>
</organism>
<dbReference type="STRING" id="1302690.BUE76_19730"/>
<gene>
    <name evidence="5" type="ORF">SAMN05444008_11193</name>
</gene>
<dbReference type="InterPro" id="IPR050984">
    <property type="entry name" value="Gfo/Idh/MocA_domain"/>
</dbReference>
<protein>
    <submittedName>
        <fullName evidence="5">Predicted dehydrogenase</fullName>
    </submittedName>
</protein>
<reference evidence="5 6" key="1">
    <citation type="submission" date="2016-11" db="EMBL/GenBank/DDBJ databases">
        <authorList>
            <person name="Jaros S."/>
            <person name="Januszkiewicz K."/>
            <person name="Wedrychowicz H."/>
        </authorList>
    </citation>
    <scope>NUCLEOTIDE SEQUENCE [LARGE SCALE GENOMIC DNA]</scope>
    <source>
        <strain evidence="5 6">DSM 26897</strain>
    </source>
</reference>
<keyword evidence="6" id="KW-1185">Reference proteome</keyword>
<evidence type="ECO:0000313" key="6">
    <source>
        <dbReference type="Proteomes" id="UP000184368"/>
    </source>
</evidence>
<dbReference type="Pfam" id="PF22725">
    <property type="entry name" value="GFO_IDH_MocA_C3"/>
    <property type="match status" value="1"/>
</dbReference>
<dbReference type="InterPro" id="IPR055170">
    <property type="entry name" value="GFO_IDH_MocA-like_dom"/>
</dbReference>
<dbReference type="OrthoDB" id="9815825at2"/>
<dbReference type="Proteomes" id="UP000184368">
    <property type="component" value="Unassembled WGS sequence"/>
</dbReference>
<dbReference type="InterPro" id="IPR036291">
    <property type="entry name" value="NAD(P)-bd_dom_sf"/>
</dbReference>
<dbReference type="InterPro" id="IPR000683">
    <property type="entry name" value="Gfo/Idh/MocA-like_OxRdtase_N"/>
</dbReference>
<feature type="domain" description="Gfo/Idh/MocA-like oxidoreductase N-terminal" evidence="3">
    <location>
        <begin position="4"/>
        <end position="120"/>
    </location>
</feature>
<accession>A0A1M5DV37</accession>
<evidence type="ECO:0000256" key="1">
    <source>
        <dbReference type="ARBA" id="ARBA00010928"/>
    </source>
</evidence>
<sequence>MDTVRWAILGAGKIAHKFAQDIQQVPNARLVAVAARDKERARVFASQYQAPIACTYQELYAHPEVDAVYIATTHNFHLEQSLACIEAGKAVLCEKPITINHHQLGQLTAAARQRGVLLMEALWTWLLPAMQQAKAWVKEGRIGAIQTIHADFCYLMPYEPEGRLYNPQLAGGALLDLGIYPVAFTTYFMGGSPDTIRATAIMTDTGVDASTSMIFQYGAVPAFLYCSLAGRSKVQAVIMGENGHIVVPDFFKASKAFLYNAEGKETDRFDDGRSTLGYNYEIEEASRCFLEGRTESSQVPLDSSLAIQEILTTVRTQIGLKYPFE</sequence>
<dbReference type="GO" id="GO:0016491">
    <property type="term" value="F:oxidoreductase activity"/>
    <property type="evidence" value="ECO:0007669"/>
    <property type="project" value="UniProtKB-KW"/>
</dbReference>
<dbReference type="AlphaFoldDB" id="A0A1M5DV37"/>
<evidence type="ECO:0000313" key="5">
    <source>
        <dbReference type="EMBL" id="SHF70701.1"/>
    </source>
</evidence>
<dbReference type="SUPFAM" id="SSF51735">
    <property type="entry name" value="NAD(P)-binding Rossmann-fold domains"/>
    <property type="match status" value="1"/>
</dbReference>
<evidence type="ECO:0000256" key="2">
    <source>
        <dbReference type="ARBA" id="ARBA00023002"/>
    </source>
</evidence>
<comment type="similarity">
    <text evidence="1">Belongs to the Gfo/Idh/MocA family.</text>
</comment>
<feature type="domain" description="GFO/IDH/MocA-like oxidoreductase" evidence="4">
    <location>
        <begin position="130"/>
        <end position="245"/>
    </location>
</feature>
<evidence type="ECO:0000259" key="3">
    <source>
        <dbReference type="Pfam" id="PF01408"/>
    </source>
</evidence>
<dbReference type="Gene3D" id="3.40.50.720">
    <property type="entry name" value="NAD(P)-binding Rossmann-like Domain"/>
    <property type="match status" value="1"/>
</dbReference>
<dbReference type="SUPFAM" id="SSF55347">
    <property type="entry name" value="Glyceraldehyde-3-phosphate dehydrogenase-like, C-terminal domain"/>
    <property type="match status" value="1"/>
</dbReference>
<proteinExistence type="inferred from homology"/>
<keyword evidence="2" id="KW-0560">Oxidoreductase</keyword>
<evidence type="ECO:0000259" key="4">
    <source>
        <dbReference type="Pfam" id="PF22725"/>
    </source>
</evidence>
<dbReference type="RefSeq" id="WP_073044623.1">
    <property type="nucleotide sequence ID" value="NZ_FQUO01000011.1"/>
</dbReference>
<dbReference type="Gene3D" id="3.30.360.10">
    <property type="entry name" value="Dihydrodipicolinate Reductase, domain 2"/>
    <property type="match status" value="1"/>
</dbReference>
<name>A0A1M5DV37_9BACT</name>
<dbReference type="PANTHER" id="PTHR22604:SF105">
    <property type="entry name" value="TRANS-1,2-DIHYDROBENZENE-1,2-DIOL DEHYDROGENASE"/>
    <property type="match status" value="1"/>
</dbReference>
<dbReference type="EMBL" id="FQUO01000011">
    <property type="protein sequence ID" value="SHF70701.1"/>
    <property type="molecule type" value="Genomic_DNA"/>
</dbReference>